<accession>D8MBI7</accession>
<evidence type="ECO:0000259" key="2">
    <source>
        <dbReference type="Pfam" id="PF11875"/>
    </source>
</evidence>
<dbReference type="GO" id="GO:0005739">
    <property type="term" value="C:mitochondrion"/>
    <property type="evidence" value="ECO:0007669"/>
    <property type="project" value="GOC"/>
</dbReference>
<dbReference type="EMBL" id="FN668691">
    <property type="protein sequence ID" value="CBK25426.2"/>
    <property type="molecule type" value="Genomic_DNA"/>
</dbReference>
<dbReference type="Pfam" id="PF11875">
    <property type="entry name" value="DnaJ-like_C11_C"/>
    <property type="match status" value="1"/>
</dbReference>
<evidence type="ECO:0000313" key="4">
    <source>
        <dbReference type="Proteomes" id="UP000008312"/>
    </source>
</evidence>
<dbReference type="GO" id="GO:0042407">
    <property type="term" value="P:cristae formation"/>
    <property type="evidence" value="ECO:0007669"/>
    <property type="project" value="TreeGrafter"/>
</dbReference>
<evidence type="ECO:0000313" key="3">
    <source>
        <dbReference type="EMBL" id="CBK25426.2"/>
    </source>
</evidence>
<dbReference type="GeneID" id="24923047"/>
<dbReference type="RefSeq" id="XP_012899474.1">
    <property type="nucleotide sequence ID" value="XM_013044020.1"/>
</dbReference>
<dbReference type="Proteomes" id="UP000008312">
    <property type="component" value="Unassembled WGS sequence"/>
</dbReference>
<gene>
    <name evidence="3" type="ORF">GSBLH_T00006923001</name>
</gene>
<dbReference type="PANTHER" id="PTHR44157">
    <property type="entry name" value="DNAJ HOMOLOG SUBFAMILY C MEMBER 11"/>
    <property type="match status" value="1"/>
</dbReference>
<reference evidence="3" key="1">
    <citation type="submission" date="2010-02" db="EMBL/GenBank/DDBJ databases">
        <title>Sequencing and annotation of the Blastocystis hominis genome.</title>
        <authorList>
            <person name="Wincker P."/>
        </authorList>
    </citation>
    <scope>NUCLEOTIDE SEQUENCE</scope>
    <source>
        <strain evidence="3">Singapore isolate B</strain>
    </source>
</reference>
<protein>
    <recommendedName>
        <fullName evidence="2">DnaJ-like protein C11 C-terminal domain-containing protein</fullName>
    </recommendedName>
</protein>
<keyword evidence="1" id="KW-0143">Chaperone</keyword>
<dbReference type="InterPro" id="IPR052243">
    <property type="entry name" value="Mito_inner_membrane_organizer"/>
</dbReference>
<dbReference type="PANTHER" id="PTHR44157:SF1">
    <property type="entry name" value="DNAJ HOMOLOG SUBFAMILY C MEMBER 11"/>
    <property type="match status" value="1"/>
</dbReference>
<evidence type="ECO:0000256" key="1">
    <source>
        <dbReference type="ARBA" id="ARBA00023186"/>
    </source>
</evidence>
<keyword evidence="4" id="KW-1185">Reference proteome</keyword>
<proteinExistence type="predicted"/>
<dbReference type="InParanoid" id="D8MBI7"/>
<sequence>MRKYAEENRGKEAKKKGLVILRAVYGEEAAVGIAECGVDNAECGSGAEKALDVTVALQFMVRESKLRLYAGSKKDYAGFCEVGEGAARKKLYVRYAFNGSVYELEVDDAEPVYLPAFRATRLGSEEVVE</sequence>
<feature type="domain" description="DnaJ-like protein C11 C-terminal" evidence="2">
    <location>
        <begin position="1"/>
        <end position="115"/>
    </location>
</feature>
<name>D8MBI7_BLAHO</name>
<dbReference type="InterPro" id="IPR024586">
    <property type="entry name" value="DnaJ-like_C11_C"/>
</dbReference>
<organism evidence="3">
    <name type="scientific">Blastocystis hominis</name>
    <dbReference type="NCBI Taxonomy" id="12968"/>
    <lineage>
        <taxon>Eukaryota</taxon>
        <taxon>Sar</taxon>
        <taxon>Stramenopiles</taxon>
        <taxon>Bigyra</taxon>
        <taxon>Opalozoa</taxon>
        <taxon>Opalinata</taxon>
        <taxon>Blastocystidae</taxon>
        <taxon>Blastocystis</taxon>
    </lineage>
</organism>
<dbReference type="AlphaFoldDB" id="D8MBI7"/>
<dbReference type="OrthoDB" id="18010at2759"/>